<proteinExistence type="predicted"/>
<reference evidence="2 3" key="1">
    <citation type="submission" date="2022-10" db="EMBL/GenBank/DDBJ databases">
        <title>The complete genomes of actinobacterial strains from the NBC collection.</title>
        <authorList>
            <person name="Joergensen T.S."/>
            <person name="Alvarez Arevalo M."/>
            <person name="Sterndorff E.B."/>
            <person name="Faurdal D."/>
            <person name="Vuksanovic O."/>
            <person name="Mourched A.-S."/>
            <person name="Charusanti P."/>
            <person name="Shaw S."/>
            <person name="Blin K."/>
            <person name="Weber T."/>
        </authorList>
    </citation>
    <scope>NUCLEOTIDE SEQUENCE [LARGE SCALE GENOMIC DNA]</scope>
    <source>
        <strain evidence="2 3">NBC 01753</strain>
    </source>
</reference>
<name>A0ABZ1GFU0_9ACTN</name>
<sequence length="89" mass="9658">MGRPHDDRRRAAADGTAAEAPQEGRATAESPVADTPPARYDDPWALVTHRALKRPPQASNTQEPIGRAVRTVDHDSATGDRTRHSPEGR</sequence>
<dbReference type="EMBL" id="CP109134">
    <property type="protein sequence ID" value="WSD04511.1"/>
    <property type="molecule type" value="Genomic_DNA"/>
</dbReference>
<evidence type="ECO:0000256" key="1">
    <source>
        <dbReference type="SAM" id="MobiDB-lite"/>
    </source>
</evidence>
<evidence type="ECO:0000313" key="2">
    <source>
        <dbReference type="EMBL" id="WSD04511.1"/>
    </source>
</evidence>
<organism evidence="2 3">
    <name type="scientific">Streptomyces hirsutus</name>
    <dbReference type="NCBI Taxonomy" id="35620"/>
    <lineage>
        <taxon>Bacteria</taxon>
        <taxon>Bacillati</taxon>
        <taxon>Actinomycetota</taxon>
        <taxon>Actinomycetes</taxon>
        <taxon>Kitasatosporales</taxon>
        <taxon>Streptomycetaceae</taxon>
        <taxon>Streptomyces</taxon>
    </lineage>
</organism>
<keyword evidence="3" id="KW-1185">Reference proteome</keyword>
<evidence type="ECO:0000313" key="3">
    <source>
        <dbReference type="Proteomes" id="UP001335325"/>
    </source>
</evidence>
<feature type="region of interest" description="Disordered" evidence="1">
    <location>
        <begin position="1"/>
        <end position="89"/>
    </location>
</feature>
<dbReference type="GeneID" id="91541139"/>
<accession>A0ABZ1GFU0</accession>
<dbReference type="Proteomes" id="UP001335325">
    <property type="component" value="Chromosome"/>
</dbReference>
<feature type="compositionally biased region" description="Basic and acidic residues" evidence="1">
    <location>
        <begin position="1"/>
        <end position="12"/>
    </location>
</feature>
<protein>
    <submittedName>
        <fullName evidence="2">Uncharacterized protein</fullName>
    </submittedName>
</protein>
<dbReference type="RefSeq" id="WP_326750837.1">
    <property type="nucleotide sequence ID" value="NZ_CP109134.1"/>
</dbReference>
<feature type="compositionally biased region" description="Basic and acidic residues" evidence="1">
    <location>
        <begin position="70"/>
        <end position="89"/>
    </location>
</feature>
<gene>
    <name evidence="2" type="ORF">OIE73_01170</name>
</gene>